<comment type="similarity">
    <text evidence="1 2">Belongs to the ArsC family.</text>
</comment>
<dbReference type="InterPro" id="IPR036249">
    <property type="entry name" value="Thioredoxin-like_sf"/>
</dbReference>
<dbReference type="Gene3D" id="3.40.30.10">
    <property type="entry name" value="Glutaredoxin"/>
    <property type="match status" value="1"/>
</dbReference>
<dbReference type="AlphaFoldDB" id="A0A1Z4VS76"/>
<evidence type="ECO:0000256" key="2">
    <source>
        <dbReference type="PROSITE-ProRule" id="PRU01282"/>
    </source>
</evidence>
<name>A0A1Z4VS76_9GAMM</name>
<dbReference type="OrthoDB" id="9803749at2"/>
<dbReference type="SUPFAM" id="SSF52833">
    <property type="entry name" value="Thioredoxin-like"/>
    <property type="match status" value="1"/>
</dbReference>
<keyword evidence="4" id="KW-1185">Reference proteome</keyword>
<evidence type="ECO:0000313" key="4">
    <source>
        <dbReference type="Proteomes" id="UP000218765"/>
    </source>
</evidence>
<gene>
    <name evidence="3" type="ORF">FOKN1_2106</name>
</gene>
<evidence type="ECO:0000256" key="1">
    <source>
        <dbReference type="ARBA" id="ARBA00007198"/>
    </source>
</evidence>
<proteinExistence type="inferred from homology"/>
<reference evidence="3 4" key="1">
    <citation type="submission" date="2017-05" db="EMBL/GenBank/DDBJ databases">
        <title>Thiocyanate degradation by Thiohalobacter thiocyanaticus FOKN1.</title>
        <authorList>
            <person name="Oshiki M."/>
            <person name="Fukushima T."/>
            <person name="Kawano S."/>
            <person name="Nakagawa J."/>
        </authorList>
    </citation>
    <scope>NUCLEOTIDE SEQUENCE [LARGE SCALE GENOMIC DNA]</scope>
    <source>
        <strain evidence="3 4">FOKN1</strain>
    </source>
</reference>
<dbReference type="InterPro" id="IPR006660">
    <property type="entry name" value="Arsenate_reductase-like"/>
</dbReference>
<dbReference type="Pfam" id="PF03960">
    <property type="entry name" value="ArsC"/>
    <property type="match status" value="1"/>
</dbReference>
<dbReference type="InterPro" id="IPR006504">
    <property type="entry name" value="Tscrpt_reg_Spx/MgsR"/>
</dbReference>
<dbReference type="PANTHER" id="PTHR30041">
    <property type="entry name" value="ARSENATE REDUCTASE"/>
    <property type="match status" value="1"/>
</dbReference>
<accession>A0A1Z4VS76</accession>
<evidence type="ECO:0000313" key="3">
    <source>
        <dbReference type="EMBL" id="BAZ94486.1"/>
    </source>
</evidence>
<dbReference type="KEGG" id="ttc:FOKN1_2106"/>
<dbReference type="Proteomes" id="UP000218765">
    <property type="component" value="Chromosome"/>
</dbReference>
<sequence length="116" mass="13365">MKITLFGITSCDTVRKARRFLDQQGLDYRFHDFRADGLEPSRVDDWLRQLDPVALINRRSTSWRQLPEAQRADLGPDAVKALVLDNPTLIKRPVLEIDGRIEVGFSPERYQELLAS</sequence>
<dbReference type="CDD" id="cd03035">
    <property type="entry name" value="ArsC_Yffb"/>
    <property type="match status" value="1"/>
</dbReference>
<dbReference type="NCBIfam" id="TIGR01617">
    <property type="entry name" value="arsC_related"/>
    <property type="match status" value="1"/>
</dbReference>
<protein>
    <submittedName>
        <fullName evidence="3">Arsenate reductase</fullName>
    </submittedName>
</protein>
<dbReference type="EMBL" id="AP018052">
    <property type="protein sequence ID" value="BAZ94486.1"/>
    <property type="molecule type" value="Genomic_DNA"/>
</dbReference>
<dbReference type="PANTHER" id="PTHR30041:SF8">
    <property type="entry name" value="PROTEIN YFFB"/>
    <property type="match status" value="1"/>
</dbReference>
<organism evidence="3 4">
    <name type="scientific">Thiohalobacter thiocyanaticus</name>
    <dbReference type="NCBI Taxonomy" id="585455"/>
    <lineage>
        <taxon>Bacteria</taxon>
        <taxon>Pseudomonadati</taxon>
        <taxon>Pseudomonadota</taxon>
        <taxon>Gammaproteobacteria</taxon>
        <taxon>Thiohalobacterales</taxon>
        <taxon>Thiohalobacteraceae</taxon>
        <taxon>Thiohalobacter</taxon>
    </lineage>
</organism>
<dbReference type="PROSITE" id="PS51353">
    <property type="entry name" value="ARSC"/>
    <property type="match status" value="1"/>
</dbReference>